<dbReference type="EMBL" id="CP011125">
    <property type="protein sequence ID" value="AKF09019.1"/>
    <property type="molecule type" value="Genomic_DNA"/>
</dbReference>
<evidence type="ECO:0000313" key="11">
    <source>
        <dbReference type="EMBL" id="AKF09019.1"/>
    </source>
</evidence>
<dbReference type="FunFam" id="1.10.510.10:FF:000021">
    <property type="entry name" value="Serine/threonine protein kinase"/>
    <property type="match status" value="1"/>
</dbReference>
<dbReference type="InterPro" id="IPR011990">
    <property type="entry name" value="TPR-like_helical_dom_sf"/>
</dbReference>
<evidence type="ECO:0000256" key="4">
    <source>
        <dbReference type="ARBA" id="ARBA00022741"/>
    </source>
</evidence>
<organism evidence="11 12">
    <name type="scientific">Sandaracinus amylolyticus</name>
    <dbReference type="NCBI Taxonomy" id="927083"/>
    <lineage>
        <taxon>Bacteria</taxon>
        <taxon>Pseudomonadati</taxon>
        <taxon>Myxococcota</taxon>
        <taxon>Polyangia</taxon>
        <taxon>Polyangiales</taxon>
        <taxon>Sandaracinaceae</taxon>
        <taxon>Sandaracinus</taxon>
    </lineage>
</organism>
<dbReference type="Gene3D" id="3.30.200.20">
    <property type="entry name" value="Phosphorylase Kinase, domain 1"/>
    <property type="match status" value="1"/>
</dbReference>
<dbReference type="InterPro" id="IPR008271">
    <property type="entry name" value="Ser/Thr_kinase_AS"/>
</dbReference>
<evidence type="ECO:0000256" key="7">
    <source>
        <dbReference type="PROSITE-ProRule" id="PRU00339"/>
    </source>
</evidence>
<dbReference type="Gene3D" id="1.25.40.10">
    <property type="entry name" value="Tetratricopeptide repeat domain"/>
    <property type="match status" value="1"/>
</dbReference>
<dbReference type="Gene3D" id="3.40.50.10070">
    <property type="entry name" value="TolB, N-terminal domain"/>
    <property type="match status" value="1"/>
</dbReference>
<dbReference type="SMART" id="SM00220">
    <property type="entry name" value="S_TKc"/>
    <property type="match status" value="1"/>
</dbReference>
<dbReference type="Gene3D" id="1.10.510.10">
    <property type="entry name" value="Transferase(Phosphotransferase) domain 1"/>
    <property type="match status" value="1"/>
</dbReference>
<dbReference type="GO" id="GO:0005524">
    <property type="term" value="F:ATP binding"/>
    <property type="evidence" value="ECO:0007669"/>
    <property type="project" value="UniProtKB-UniRule"/>
</dbReference>
<dbReference type="SUPFAM" id="SSF56112">
    <property type="entry name" value="Protein kinase-like (PK-like)"/>
    <property type="match status" value="1"/>
</dbReference>
<evidence type="ECO:0000256" key="5">
    <source>
        <dbReference type="ARBA" id="ARBA00022777"/>
    </source>
</evidence>
<dbReference type="Pfam" id="PF00069">
    <property type="entry name" value="Pkinase"/>
    <property type="match status" value="1"/>
</dbReference>
<proteinExistence type="predicted"/>
<evidence type="ECO:0000256" key="2">
    <source>
        <dbReference type="ARBA" id="ARBA00022527"/>
    </source>
</evidence>
<name>A0A0F6SGN8_9BACT</name>
<dbReference type="STRING" id="927083.DB32_006168"/>
<feature type="domain" description="Protein kinase" evidence="10">
    <location>
        <begin position="47"/>
        <end position="303"/>
    </location>
</feature>
<feature type="binding site" evidence="8">
    <location>
        <position position="76"/>
    </location>
    <ligand>
        <name>ATP</name>
        <dbReference type="ChEBI" id="CHEBI:30616"/>
    </ligand>
</feature>
<keyword evidence="12" id="KW-1185">Reference proteome</keyword>
<feature type="region of interest" description="Disordered" evidence="9">
    <location>
        <begin position="1"/>
        <end position="26"/>
    </location>
</feature>
<keyword evidence="3" id="KW-0808">Transferase</keyword>
<dbReference type="KEGG" id="samy:DB32_006168"/>
<dbReference type="EC" id="2.7.11.1" evidence="1"/>
<dbReference type="InterPro" id="IPR017441">
    <property type="entry name" value="Protein_kinase_ATP_BS"/>
</dbReference>
<dbReference type="InterPro" id="IPR000719">
    <property type="entry name" value="Prot_kinase_dom"/>
</dbReference>
<dbReference type="PROSITE" id="PS00108">
    <property type="entry name" value="PROTEIN_KINASE_ST"/>
    <property type="match status" value="1"/>
</dbReference>
<gene>
    <name evidence="11" type="ORF">DB32_006168</name>
</gene>
<dbReference type="SUPFAM" id="SSF52964">
    <property type="entry name" value="TolB, N-terminal domain"/>
    <property type="match status" value="1"/>
</dbReference>
<dbReference type="SMART" id="SM00028">
    <property type="entry name" value="TPR"/>
    <property type="match status" value="2"/>
</dbReference>
<evidence type="ECO:0000256" key="6">
    <source>
        <dbReference type="ARBA" id="ARBA00022840"/>
    </source>
</evidence>
<dbReference type="AlphaFoldDB" id="A0A0F6SGN8"/>
<dbReference type="InterPro" id="IPR019734">
    <property type="entry name" value="TPR_rpt"/>
</dbReference>
<reference evidence="11 12" key="1">
    <citation type="submission" date="2015-03" db="EMBL/GenBank/DDBJ databases">
        <title>Genome assembly of Sandaracinus amylolyticus DSM 53668.</title>
        <authorList>
            <person name="Sharma G."/>
            <person name="Subramanian S."/>
        </authorList>
    </citation>
    <scope>NUCLEOTIDE SEQUENCE [LARGE SCALE GENOMIC DNA]</scope>
    <source>
        <strain evidence="11 12">DSM 53668</strain>
    </source>
</reference>
<feature type="compositionally biased region" description="Basic and acidic residues" evidence="9">
    <location>
        <begin position="1"/>
        <end position="13"/>
    </location>
</feature>
<evidence type="ECO:0000256" key="1">
    <source>
        <dbReference type="ARBA" id="ARBA00012513"/>
    </source>
</evidence>
<evidence type="ECO:0000256" key="8">
    <source>
        <dbReference type="PROSITE-ProRule" id="PRU10141"/>
    </source>
</evidence>
<keyword evidence="5 11" id="KW-0418">Kinase</keyword>
<dbReference type="CDD" id="cd14014">
    <property type="entry name" value="STKc_PknB_like"/>
    <property type="match status" value="1"/>
</dbReference>
<keyword evidence="6 8" id="KW-0067">ATP-binding</keyword>
<keyword evidence="4 8" id="KW-0547">Nucleotide-binding</keyword>
<dbReference type="PROSITE" id="PS00107">
    <property type="entry name" value="PROTEIN_KINASE_ATP"/>
    <property type="match status" value="1"/>
</dbReference>
<accession>A0A0F6SGN8</accession>
<dbReference type="InterPro" id="IPR011009">
    <property type="entry name" value="Kinase-like_dom_sf"/>
</dbReference>
<dbReference type="PROSITE" id="PS50005">
    <property type="entry name" value="TPR"/>
    <property type="match status" value="1"/>
</dbReference>
<dbReference type="GO" id="GO:0004674">
    <property type="term" value="F:protein serine/threonine kinase activity"/>
    <property type="evidence" value="ECO:0007669"/>
    <property type="project" value="UniProtKB-KW"/>
</dbReference>
<dbReference type="PROSITE" id="PS50011">
    <property type="entry name" value="PROTEIN_KINASE_DOM"/>
    <property type="match status" value="1"/>
</dbReference>
<evidence type="ECO:0000256" key="9">
    <source>
        <dbReference type="SAM" id="MobiDB-lite"/>
    </source>
</evidence>
<evidence type="ECO:0000256" key="3">
    <source>
        <dbReference type="ARBA" id="ARBA00022679"/>
    </source>
</evidence>
<keyword evidence="7" id="KW-0802">TPR repeat</keyword>
<feature type="repeat" description="TPR" evidence="7">
    <location>
        <begin position="592"/>
        <end position="625"/>
    </location>
</feature>
<dbReference type="PANTHER" id="PTHR43289:SF6">
    <property type="entry name" value="SERINE_THREONINE-PROTEIN KINASE NEKL-3"/>
    <property type="match status" value="1"/>
</dbReference>
<evidence type="ECO:0000313" key="12">
    <source>
        <dbReference type="Proteomes" id="UP000034883"/>
    </source>
</evidence>
<sequence length="800" mass="86980">MAGVGERDDRDATLDASLVDDESGPREKQHVAASADLVPGQLFAGRYLVEGLLGRGGMGSVWRVRDQMVGETVALKTLSLHDGSDRAIERFRREVRLARRITSPHVARTHDLGSQGGVHFLTMELIEGPSLSRLLEKERRLAHDRAARIAAQIADGLAAAHAAGVVHRDLKPDNVLIEARTSRVVVTDFGIARALDADAAQRTGGIVGTPLYMAPEQIAGRTVDARADLYALGLVLFELLTGEAAFAADTPIAAAVKRLQQPAPDPRSLVGLPDALADIVMRCLERDPSRRHPDAASLARALVEVAGTGAIVSLSNVSIASPTATPTANRSPVAPLLRGDRALAVVPFAYRGPSDQDWLAPGIGDELIDVLSRTRGLRVLGRGAVQHLDGSRDARDIGRSLSVDYVIDGTVQVAGPRLRVTVRLLDVATGVQQWSERFDSEVEDLFAIQEQVAQRIAESLRLSLHGVGAAGAISPEALELYVRARHRLRTANAVSPVETAEALERVIELAPDFAPAYASYATACVRAWFLPSPSSTRDWGAEAARAIERAVEHAPDLAETHYARAQIASQHGRYREAVGAVRTALSIAPTLPEAHQFLGMLQVEAGRAKEGLQRIDLALQLDPNLLFASLEKMRWNGQYGDLVVFDAIAEKWSDDPTKQPFLAQQLVRVGAFRRDEARIRRGIVLLEDLDIPSAPFMKLYARVMLGEREVQGGLAALRTVLDGKVSDRFRSLVHQLCAEAYGRLGDVPSMMEHVRGGAESVLVDLEWMDRCPLIEQARAQPEFAELRRKVRARCEQIWAA</sequence>
<keyword evidence="2 11" id="KW-0723">Serine/threonine-protein kinase</keyword>
<dbReference type="SUPFAM" id="SSF48452">
    <property type="entry name" value="TPR-like"/>
    <property type="match status" value="1"/>
</dbReference>
<dbReference type="PANTHER" id="PTHR43289">
    <property type="entry name" value="MITOGEN-ACTIVATED PROTEIN KINASE KINASE KINASE 20-RELATED"/>
    <property type="match status" value="1"/>
</dbReference>
<dbReference type="Proteomes" id="UP000034883">
    <property type="component" value="Chromosome"/>
</dbReference>
<evidence type="ECO:0000259" key="10">
    <source>
        <dbReference type="PROSITE" id="PS50011"/>
    </source>
</evidence>
<protein>
    <recommendedName>
        <fullName evidence="1">non-specific serine/threonine protein kinase</fullName>
        <ecNumber evidence="1">2.7.11.1</ecNumber>
    </recommendedName>
</protein>